<dbReference type="RefSeq" id="WP_310342182.1">
    <property type="nucleotide sequence ID" value="NZ_JAVDXO010000004.1"/>
</dbReference>
<gene>
    <name evidence="2" type="ORF">J2X15_002013</name>
</gene>
<sequence length="144" mass="15773">MTEHEVEEGVRQIVLDTNIVLDLLVFNDAATPPLRDALQAGRLQWVATAPMRDELERVLAYPQIAKRLAFYGLTGAQVLQTRDAQVQTVDVPPKASVTCKDPDDQKFIDLAVAQRCPVLSKDHAVLCMAKRLLALGAAARAAIE</sequence>
<evidence type="ECO:0000313" key="2">
    <source>
        <dbReference type="EMBL" id="MDR7306727.1"/>
    </source>
</evidence>
<dbReference type="Proteomes" id="UP001268089">
    <property type="component" value="Unassembled WGS sequence"/>
</dbReference>
<evidence type="ECO:0000259" key="1">
    <source>
        <dbReference type="Pfam" id="PF13470"/>
    </source>
</evidence>
<organism evidence="2 3">
    <name type="scientific">Rhodoferax saidenbachensis</name>
    <dbReference type="NCBI Taxonomy" id="1484693"/>
    <lineage>
        <taxon>Bacteria</taxon>
        <taxon>Pseudomonadati</taxon>
        <taxon>Pseudomonadota</taxon>
        <taxon>Betaproteobacteria</taxon>
        <taxon>Burkholderiales</taxon>
        <taxon>Comamonadaceae</taxon>
        <taxon>Rhodoferax</taxon>
    </lineage>
</organism>
<dbReference type="InterPro" id="IPR002716">
    <property type="entry name" value="PIN_dom"/>
</dbReference>
<dbReference type="InterPro" id="IPR002850">
    <property type="entry name" value="PIN_toxin-like"/>
</dbReference>
<proteinExistence type="predicted"/>
<name>A0ABU1ZMG3_9BURK</name>
<dbReference type="PANTHER" id="PTHR34610:SF3">
    <property type="entry name" value="SSL7007 PROTEIN"/>
    <property type="match status" value="1"/>
</dbReference>
<feature type="domain" description="PIN" evidence="1">
    <location>
        <begin position="13"/>
        <end position="119"/>
    </location>
</feature>
<reference evidence="2 3" key="1">
    <citation type="submission" date="2023-07" db="EMBL/GenBank/DDBJ databases">
        <title>Sorghum-associated microbial communities from plants grown in Nebraska, USA.</title>
        <authorList>
            <person name="Schachtman D."/>
        </authorList>
    </citation>
    <scope>NUCLEOTIDE SEQUENCE [LARGE SCALE GENOMIC DNA]</scope>
    <source>
        <strain evidence="2 3">BE308</strain>
    </source>
</reference>
<dbReference type="EMBL" id="JAVDXO010000004">
    <property type="protein sequence ID" value="MDR7306727.1"/>
    <property type="molecule type" value="Genomic_DNA"/>
</dbReference>
<dbReference type="NCBIfam" id="TIGR00305">
    <property type="entry name" value="putative toxin-antitoxin system toxin component, PIN family"/>
    <property type="match status" value="1"/>
</dbReference>
<evidence type="ECO:0000313" key="3">
    <source>
        <dbReference type="Proteomes" id="UP001268089"/>
    </source>
</evidence>
<keyword evidence="3" id="KW-1185">Reference proteome</keyword>
<protein>
    <submittedName>
        <fullName evidence="2">PIN family toxin of toxin-antitoxin system</fullName>
    </submittedName>
</protein>
<dbReference type="Pfam" id="PF13470">
    <property type="entry name" value="PIN_3"/>
    <property type="match status" value="1"/>
</dbReference>
<accession>A0ABU1ZMG3</accession>
<dbReference type="SUPFAM" id="SSF88723">
    <property type="entry name" value="PIN domain-like"/>
    <property type="match status" value="1"/>
</dbReference>
<dbReference type="PANTHER" id="PTHR34610">
    <property type="entry name" value="SSL7007 PROTEIN"/>
    <property type="match status" value="1"/>
</dbReference>
<comment type="caution">
    <text evidence="2">The sequence shown here is derived from an EMBL/GenBank/DDBJ whole genome shotgun (WGS) entry which is preliminary data.</text>
</comment>
<dbReference type="InterPro" id="IPR029060">
    <property type="entry name" value="PIN-like_dom_sf"/>
</dbReference>